<dbReference type="Proteomes" id="UP000184330">
    <property type="component" value="Unassembled WGS sequence"/>
</dbReference>
<name>A0A1L7XTY7_9HELO</name>
<evidence type="ECO:0000313" key="2">
    <source>
        <dbReference type="Proteomes" id="UP000184330"/>
    </source>
</evidence>
<evidence type="ECO:0000313" key="1">
    <source>
        <dbReference type="EMBL" id="CZR68501.1"/>
    </source>
</evidence>
<reference evidence="1 2" key="1">
    <citation type="submission" date="2016-03" db="EMBL/GenBank/DDBJ databases">
        <authorList>
            <person name="Ploux O."/>
        </authorList>
    </citation>
    <scope>NUCLEOTIDE SEQUENCE [LARGE SCALE GENOMIC DNA]</scope>
    <source>
        <strain evidence="1 2">UAMH 11012</strain>
    </source>
</reference>
<keyword evidence="2" id="KW-1185">Reference proteome</keyword>
<dbReference type="AlphaFoldDB" id="A0A1L7XTY7"/>
<dbReference type="EMBL" id="FJOG01000056">
    <property type="protein sequence ID" value="CZR68501.1"/>
    <property type="molecule type" value="Genomic_DNA"/>
</dbReference>
<proteinExistence type="predicted"/>
<sequence>MQYYQSFLSLSLAASPSSPTILLIRHTEITAVARFWPDLAFENITQSIRANETLLKLLEAKESRIKLLEAKAGVLRAGTKGLEGVGFVTPVNNAHVIRQKNKDMGLIRDRWKKTEERLADATTTHKARGKMVNDLDMEVKAFRKDLGILKAVLDKKSDIIKELQTVIKDLKKK</sequence>
<gene>
    <name evidence="1" type="ORF">PAC_18400</name>
</gene>
<organism evidence="1 2">
    <name type="scientific">Phialocephala subalpina</name>
    <dbReference type="NCBI Taxonomy" id="576137"/>
    <lineage>
        <taxon>Eukaryota</taxon>
        <taxon>Fungi</taxon>
        <taxon>Dikarya</taxon>
        <taxon>Ascomycota</taxon>
        <taxon>Pezizomycotina</taxon>
        <taxon>Leotiomycetes</taxon>
        <taxon>Helotiales</taxon>
        <taxon>Mollisiaceae</taxon>
        <taxon>Phialocephala</taxon>
        <taxon>Phialocephala fortinii species complex</taxon>
    </lineage>
</organism>
<protein>
    <submittedName>
        <fullName evidence="1">Uncharacterized protein</fullName>
    </submittedName>
</protein>
<accession>A0A1L7XTY7</accession>